<dbReference type="EMBL" id="DVKT01000001">
    <property type="protein sequence ID" value="HIT38453.1"/>
    <property type="molecule type" value="Genomic_DNA"/>
</dbReference>
<dbReference type="CDD" id="cd01167">
    <property type="entry name" value="bac_FRK"/>
    <property type="match status" value="1"/>
</dbReference>
<proteinExistence type="inferred from homology"/>
<feature type="domain" description="Carbohydrate kinase PfkB" evidence="4">
    <location>
        <begin position="21"/>
        <end position="279"/>
    </location>
</feature>
<dbReference type="InterPro" id="IPR002173">
    <property type="entry name" value="Carboh/pur_kinase_PfkB_CS"/>
</dbReference>
<comment type="caution">
    <text evidence="5">The sequence shown here is derived from an EMBL/GenBank/DDBJ whole genome shotgun (WGS) entry which is preliminary data.</text>
</comment>
<reference evidence="5" key="2">
    <citation type="journal article" date="2021" name="PeerJ">
        <title>Extensive microbial diversity within the chicken gut microbiome revealed by metagenomics and culture.</title>
        <authorList>
            <person name="Gilroy R."/>
            <person name="Ravi A."/>
            <person name="Getino M."/>
            <person name="Pursley I."/>
            <person name="Horton D.L."/>
            <person name="Alikhan N.F."/>
            <person name="Baker D."/>
            <person name="Gharbi K."/>
            <person name="Hall N."/>
            <person name="Watson M."/>
            <person name="Adriaenssens E.M."/>
            <person name="Foster-Nyarko E."/>
            <person name="Jarju S."/>
            <person name="Secka A."/>
            <person name="Antonio M."/>
            <person name="Oren A."/>
            <person name="Chaudhuri R.R."/>
            <person name="La Ragione R."/>
            <person name="Hildebrand F."/>
            <person name="Pallen M.J."/>
        </authorList>
    </citation>
    <scope>NUCLEOTIDE SEQUENCE</scope>
    <source>
        <strain evidence="5">21143</strain>
    </source>
</reference>
<gene>
    <name evidence="5" type="ORF">IAD06_00210</name>
</gene>
<keyword evidence="2" id="KW-0808">Transferase</keyword>
<evidence type="ECO:0000313" key="6">
    <source>
        <dbReference type="Proteomes" id="UP000886722"/>
    </source>
</evidence>
<comment type="similarity">
    <text evidence="1">Belongs to the carbohydrate kinase PfkB family.</text>
</comment>
<name>A0A9D1GCP7_9BACT</name>
<evidence type="ECO:0000256" key="2">
    <source>
        <dbReference type="ARBA" id="ARBA00022679"/>
    </source>
</evidence>
<dbReference type="PROSITE" id="PS00584">
    <property type="entry name" value="PFKB_KINASES_2"/>
    <property type="match status" value="1"/>
</dbReference>
<dbReference type="InterPro" id="IPR050306">
    <property type="entry name" value="PfkB_Carbo_kinase"/>
</dbReference>
<dbReference type="InterPro" id="IPR029056">
    <property type="entry name" value="Ribokinase-like"/>
</dbReference>
<dbReference type="AlphaFoldDB" id="A0A9D1GCP7"/>
<organism evidence="5 6">
    <name type="scientific">Candidatus Caccoplasma intestinavium</name>
    <dbReference type="NCBI Taxonomy" id="2840716"/>
    <lineage>
        <taxon>Bacteria</taxon>
        <taxon>Pseudomonadati</taxon>
        <taxon>Bacteroidota</taxon>
        <taxon>Bacteroidia</taxon>
        <taxon>Bacteroidales</taxon>
        <taxon>Bacteroidaceae</taxon>
        <taxon>Bacteroidaceae incertae sedis</taxon>
        <taxon>Candidatus Caccoplasma</taxon>
    </lineage>
</organism>
<sequence>MRKVIGIGETIFDIIFKNGLPTQAVPGGSTFNSMITLGRLGVPTRFITEVGNDTVGKIILDFMHKNNLSTENVDIFDDGYAQSPISLAFLDENNDARYSFYHHFPQKRLDFLWPSVEADDLVIFGSYYAVDPLLREKIQEFISYAREQNAIIYYDINFRKSHAHEAMRIMPAFIENLEYADIVRGSAEDFETLLNETDAEKLYRNRISFDTPNFIYTDGANGVDIFCRTGHRHIDTPPIKTLSTIGAGDNFNAGILFGLLQNDVSREQLSGLSLEKWIKVINHGISFASEVCQSYENYISPEFVLRYKQEHR</sequence>
<dbReference type="SUPFAM" id="SSF53613">
    <property type="entry name" value="Ribokinase-like"/>
    <property type="match status" value="1"/>
</dbReference>
<evidence type="ECO:0000256" key="1">
    <source>
        <dbReference type="ARBA" id="ARBA00010688"/>
    </source>
</evidence>
<dbReference type="Proteomes" id="UP000886722">
    <property type="component" value="Unassembled WGS sequence"/>
</dbReference>
<dbReference type="PANTHER" id="PTHR43085:SF57">
    <property type="entry name" value="CARBOHYDRATE KINASE PFKB DOMAIN-CONTAINING PROTEIN"/>
    <property type="match status" value="1"/>
</dbReference>
<keyword evidence="3 5" id="KW-0418">Kinase</keyword>
<protein>
    <submittedName>
        <fullName evidence="5">Carbohydrate kinase</fullName>
    </submittedName>
</protein>
<evidence type="ECO:0000313" key="5">
    <source>
        <dbReference type="EMBL" id="HIT38453.1"/>
    </source>
</evidence>
<dbReference type="GO" id="GO:0016301">
    <property type="term" value="F:kinase activity"/>
    <property type="evidence" value="ECO:0007669"/>
    <property type="project" value="UniProtKB-KW"/>
</dbReference>
<evidence type="ECO:0000259" key="4">
    <source>
        <dbReference type="Pfam" id="PF00294"/>
    </source>
</evidence>
<dbReference type="PANTHER" id="PTHR43085">
    <property type="entry name" value="HEXOKINASE FAMILY MEMBER"/>
    <property type="match status" value="1"/>
</dbReference>
<dbReference type="Gene3D" id="3.40.1190.20">
    <property type="match status" value="1"/>
</dbReference>
<dbReference type="InterPro" id="IPR011611">
    <property type="entry name" value="PfkB_dom"/>
</dbReference>
<reference evidence="5" key="1">
    <citation type="submission" date="2020-10" db="EMBL/GenBank/DDBJ databases">
        <authorList>
            <person name="Gilroy R."/>
        </authorList>
    </citation>
    <scope>NUCLEOTIDE SEQUENCE</scope>
    <source>
        <strain evidence="5">21143</strain>
    </source>
</reference>
<dbReference type="Pfam" id="PF00294">
    <property type="entry name" value="PfkB"/>
    <property type="match status" value="1"/>
</dbReference>
<evidence type="ECO:0000256" key="3">
    <source>
        <dbReference type="ARBA" id="ARBA00022777"/>
    </source>
</evidence>
<accession>A0A9D1GCP7</accession>